<feature type="transmembrane region" description="Helical" evidence="8">
    <location>
        <begin position="300"/>
        <end position="320"/>
    </location>
</feature>
<dbReference type="Proteomes" id="UP000199111">
    <property type="component" value="Unassembled WGS sequence"/>
</dbReference>
<keyword evidence="2" id="KW-0813">Transport</keyword>
<dbReference type="RefSeq" id="WP_093886631.1">
    <property type="nucleotide sequence ID" value="NZ_FOQY01000005.1"/>
</dbReference>
<dbReference type="AlphaFoldDB" id="A0A1I3LIF5"/>
<feature type="compositionally biased region" description="Low complexity" evidence="7">
    <location>
        <begin position="29"/>
        <end position="38"/>
    </location>
</feature>
<feature type="transmembrane region" description="Helical" evidence="8">
    <location>
        <begin position="264"/>
        <end position="288"/>
    </location>
</feature>
<name>A0A1I3LIF5_9ACTN</name>
<keyword evidence="3" id="KW-1003">Cell membrane</keyword>
<dbReference type="Pfam" id="PF05977">
    <property type="entry name" value="MFS_3"/>
    <property type="match status" value="1"/>
</dbReference>
<dbReference type="InterPro" id="IPR036259">
    <property type="entry name" value="MFS_trans_sf"/>
</dbReference>
<feature type="transmembrane region" description="Helical" evidence="8">
    <location>
        <begin position="393"/>
        <end position="412"/>
    </location>
</feature>
<dbReference type="PANTHER" id="PTHR23513">
    <property type="entry name" value="INTEGRAL MEMBRANE EFFLUX PROTEIN-RELATED"/>
    <property type="match status" value="1"/>
</dbReference>
<dbReference type="GO" id="GO:0022857">
    <property type="term" value="F:transmembrane transporter activity"/>
    <property type="evidence" value="ECO:0007669"/>
    <property type="project" value="InterPro"/>
</dbReference>
<evidence type="ECO:0000313" key="10">
    <source>
        <dbReference type="EMBL" id="SFI84538.1"/>
    </source>
</evidence>
<dbReference type="InterPro" id="IPR010290">
    <property type="entry name" value="TM_effector"/>
</dbReference>
<feature type="transmembrane region" description="Helical" evidence="8">
    <location>
        <begin position="418"/>
        <end position="437"/>
    </location>
</feature>
<dbReference type="Gene3D" id="1.20.1250.20">
    <property type="entry name" value="MFS general substrate transporter like domains"/>
    <property type="match status" value="1"/>
</dbReference>
<feature type="region of interest" description="Disordered" evidence="7">
    <location>
        <begin position="1"/>
        <end position="40"/>
    </location>
</feature>
<evidence type="ECO:0000256" key="5">
    <source>
        <dbReference type="ARBA" id="ARBA00022989"/>
    </source>
</evidence>
<feature type="transmembrane region" description="Helical" evidence="8">
    <location>
        <begin position="327"/>
        <end position="346"/>
    </location>
</feature>
<accession>A0A1I3LIF5</accession>
<gene>
    <name evidence="10" type="ORF">SAMN05216275_105162</name>
</gene>
<proteinExistence type="predicted"/>
<dbReference type="PROSITE" id="PS50850">
    <property type="entry name" value="MFS"/>
    <property type="match status" value="1"/>
</dbReference>
<feature type="transmembrane region" description="Helical" evidence="8">
    <location>
        <begin position="85"/>
        <end position="109"/>
    </location>
</feature>
<sequence length="454" mass="47366">MDTTPQGVADTVPEDTGPASAGLPPSTPPQAGGQAAPAELPVPASGGLGRRFWLLFASSTVSNLGDGIGRIALPLLAVTLTRDPVLVAALSSLAFLPWVLFAIVSGALVDRLDRRKAMIVAQFARTAVVGLLTAAVLTGHAAMWMLYVAAFALGTIETLYDNAVHSLLPSVVRRDQLEKANGRVEAAAVVTDSFLGAPVGSALFVVAAAMPFMANSVGFLLAGALLFLLPGRYRTEPAGDRPANLRREIGEGVRWLWNHKPLRGITLIGAFSAGMNQAAMAVLVLFVVDVLRLPAAAFGWFALASGVGGVVGGLVAPMLVRRWPRAAVMAVAMTVGGIGFTLVGIFPSVPMLAVAAMAIGCSLLVWNVLIMSVRQALVPPQLFGRVLGAIRTLLWGLIPLGALAGGLLAGAFGLRAVFMISGCVMLALMVPLCRVLWRHRDLINTLREPGTVDT</sequence>
<evidence type="ECO:0000256" key="7">
    <source>
        <dbReference type="SAM" id="MobiDB-lite"/>
    </source>
</evidence>
<comment type="subcellular location">
    <subcellularLocation>
        <location evidence="1">Cell membrane</location>
        <topology evidence="1">Multi-pass membrane protein</topology>
    </subcellularLocation>
</comment>
<evidence type="ECO:0000256" key="1">
    <source>
        <dbReference type="ARBA" id="ARBA00004651"/>
    </source>
</evidence>
<dbReference type="InterPro" id="IPR020846">
    <property type="entry name" value="MFS_dom"/>
</dbReference>
<keyword evidence="5 8" id="KW-1133">Transmembrane helix</keyword>
<dbReference type="PANTHER" id="PTHR23513:SF6">
    <property type="entry name" value="MAJOR FACILITATOR SUPERFAMILY ASSOCIATED DOMAIN-CONTAINING PROTEIN"/>
    <property type="match status" value="1"/>
</dbReference>
<dbReference type="CDD" id="cd06173">
    <property type="entry name" value="MFS_MefA_like"/>
    <property type="match status" value="1"/>
</dbReference>
<evidence type="ECO:0000256" key="4">
    <source>
        <dbReference type="ARBA" id="ARBA00022692"/>
    </source>
</evidence>
<dbReference type="EMBL" id="FOQY01000005">
    <property type="protein sequence ID" value="SFI84538.1"/>
    <property type="molecule type" value="Genomic_DNA"/>
</dbReference>
<dbReference type="GeneID" id="96297692"/>
<organism evidence="10 11">
    <name type="scientific">Streptosporangium canum</name>
    <dbReference type="NCBI Taxonomy" id="324952"/>
    <lineage>
        <taxon>Bacteria</taxon>
        <taxon>Bacillati</taxon>
        <taxon>Actinomycetota</taxon>
        <taxon>Actinomycetes</taxon>
        <taxon>Streptosporangiales</taxon>
        <taxon>Streptosporangiaceae</taxon>
        <taxon>Streptosporangium</taxon>
    </lineage>
</organism>
<feature type="transmembrane region" description="Helical" evidence="8">
    <location>
        <begin position="129"/>
        <end position="153"/>
    </location>
</feature>
<reference evidence="11" key="1">
    <citation type="submission" date="2016-10" db="EMBL/GenBank/DDBJ databases">
        <authorList>
            <person name="Varghese N."/>
            <person name="Submissions S."/>
        </authorList>
    </citation>
    <scope>NUCLEOTIDE SEQUENCE [LARGE SCALE GENOMIC DNA]</scope>
    <source>
        <strain evidence="11">CGMCC 4.2126</strain>
    </source>
</reference>
<feature type="domain" description="Major facilitator superfamily (MFS) profile" evidence="9">
    <location>
        <begin position="262"/>
        <end position="454"/>
    </location>
</feature>
<evidence type="ECO:0000256" key="2">
    <source>
        <dbReference type="ARBA" id="ARBA00022448"/>
    </source>
</evidence>
<evidence type="ECO:0000256" key="8">
    <source>
        <dbReference type="SAM" id="Phobius"/>
    </source>
</evidence>
<evidence type="ECO:0000313" key="11">
    <source>
        <dbReference type="Proteomes" id="UP000199111"/>
    </source>
</evidence>
<keyword evidence="11" id="KW-1185">Reference proteome</keyword>
<evidence type="ECO:0000259" key="9">
    <source>
        <dbReference type="PROSITE" id="PS50850"/>
    </source>
</evidence>
<evidence type="ECO:0000256" key="6">
    <source>
        <dbReference type="ARBA" id="ARBA00023136"/>
    </source>
</evidence>
<feature type="transmembrane region" description="Helical" evidence="8">
    <location>
        <begin position="352"/>
        <end position="373"/>
    </location>
</feature>
<protein>
    <submittedName>
        <fullName evidence="10">Predicted arabinose efflux permease, MFS family</fullName>
    </submittedName>
</protein>
<dbReference type="GO" id="GO:0005886">
    <property type="term" value="C:plasma membrane"/>
    <property type="evidence" value="ECO:0007669"/>
    <property type="project" value="UniProtKB-SubCell"/>
</dbReference>
<dbReference type="SUPFAM" id="SSF103473">
    <property type="entry name" value="MFS general substrate transporter"/>
    <property type="match status" value="1"/>
</dbReference>
<evidence type="ECO:0000256" key="3">
    <source>
        <dbReference type="ARBA" id="ARBA00022475"/>
    </source>
</evidence>
<feature type="transmembrane region" description="Helical" evidence="8">
    <location>
        <begin position="202"/>
        <end position="229"/>
    </location>
</feature>
<keyword evidence="4 8" id="KW-0812">Transmembrane</keyword>
<keyword evidence="6 8" id="KW-0472">Membrane</keyword>